<feature type="non-terminal residue" evidence="1">
    <location>
        <position position="172"/>
    </location>
</feature>
<name>A0ABY6U576_BIOOC</name>
<organism evidence="1 2">
    <name type="scientific">Bionectria ochroleuca</name>
    <name type="common">Gliocladium roseum</name>
    <dbReference type="NCBI Taxonomy" id="29856"/>
    <lineage>
        <taxon>Eukaryota</taxon>
        <taxon>Fungi</taxon>
        <taxon>Dikarya</taxon>
        <taxon>Ascomycota</taxon>
        <taxon>Pezizomycotina</taxon>
        <taxon>Sordariomycetes</taxon>
        <taxon>Hypocreomycetidae</taxon>
        <taxon>Hypocreales</taxon>
        <taxon>Bionectriaceae</taxon>
        <taxon>Clonostachys</taxon>
    </lineage>
</organism>
<dbReference type="EMBL" id="CABFNS010000744">
    <property type="protein sequence ID" value="VUC26251.1"/>
    <property type="molecule type" value="Genomic_DNA"/>
</dbReference>
<evidence type="ECO:0000313" key="1">
    <source>
        <dbReference type="EMBL" id="VUC26251.1"/>
    </source>
</evidence>
<protein>
    <submittedName>
        <fullName evidence="1">Uncharacterized protein</fullName>
    </submittedName>
</protein>
<sequence length="172" mass="19391">MVLELDHLNQTAAWVQRKGRTEAAPERASFEYSQGLIEDHAHKYGSNTLPNMERPPDDDSDFWRSGAEPGTDLNCGRENKRKCDLCTYMITQQNLDNWAAFPRKFGKACAFSNRLSSLPLFLSAPRKHRPQKIDAPFEGQNNLEAALNLAALDKTLEAVTDDSDENMTMSDK</sequence>
<gene>
    <name evidence="1" type="ORF">CLO192961_LOCUS184482</name>
</gene>
<reference evidence="1 2" key="1">
    <citation type="submission" date="2019-06" db="EMBL/GenBank/DDBJ databases">
        <authorList>
            <person name="Broberg M."/>
        </authorList>
    </citation>
    <scope>NUCLEOTIDE SEQUENCE [LARGE SCALE GENOMIC DNA]</scope>
</reference>
<proteinExistence type="predicted"/>
<evidence type="ECO:0000313" key="2">
    <source>
        <dbReference type="Proteomes" id="UP000766486"/>
    </source>
</evidence>
<accession>A0ABY6U576</accession>
<dbReference type="Proteomes" id="UP000766486">
    <property type="component" value="Unassembled WGS sequence"/>
</dbReference>
<keyword evidence="2" id="KW-1185">Reference proteome</keyword>
<comment type="caution">
    <text evidence="1">The sequence shown here is derived from an EMBL/GenBank/DDBJ whole genome shotgun (WGS) entry which is preliminary data.</text>
</comment>